<dbReference type="Gene3D" id="3.30.420.10">
    <property type="entry name" value="Ribonuclease H-like superfamily/Ribonuclease H"/>
    <property type="match status" value="1"/>
</dbReference>
<sequence length="556" mass="61836">MITQNPKVDRRDWNGQMTQKLGLGFGFTKKACFVCGSYSHLIKDCDFHEKRMAKSVLKDMGKVTGHREVRPVWNNTQRINHQNKFVPSAVLTRFGRVPVSAAKQSSFRAAASTGAVKQVNTATHTNRVNVSKTRTNTFHKSHSPIRRPFHKSTAPNTSISNEIVNTVRVKGVNTAGQTAVSAVKGNGVTAVKASAGCVWRPKMTDLNNVSKDNSGSWVSKRGNPQQALKNKGIFDSGCSRHMTGNKDFLTDYQDIDGGFVAFGSGTRGGKITGKGKIRTDKLDFEDVVFVKELNFNLFSVSQICDKKNNVLFTKSEYLVLSPDFKLLDENQVLLRVPRQSNMYSFDLRNVVPSGDLTCLFANATIDESKLLHKRMGRGNFKTMNKLVKGNLVRGLPSKIFVNDHNCVACQKGKEFSVVRTPQQNGVDERKNKTLIEAARTMLADSLLPTLFWAEVVNNACYVLNRVLVTKPHNKTPYELIIGRPPSISFKRPFGCPVTILNTLDPLGKFDGKAEEGFLVGYSINSKAFRVFNSQTRKVEENLHVNFLENKPNVVGQ</sequence>
<name>A0ABQ5I145_9ASTR</name>
<dbReference type="InterPro" id="IPR012337">
    <property type="entry name" value="RNaseH-like_sf"/>
</dbReference>
<evidence type="ECO:0000313" key="7">
    <source>
        <dbReference type="Proteomes" id="UP001151760"/>
    </source>
</evidence>
<feature type="compositionally biased region" description="Basic residues" evidence="2">
    <location>
        <begin position="137"/>
        <end position="150"/>
    </location>
</feature>
<reference evidence="6" key="1">
    <citation type="journal article" date="2022" name="Int. J. Mol. Sci.">
        <title>Draft Genome of Tanacetum Coccineum: Genomic Comparison of Closely Related Tanacetum-Family Plants.</title>
        <authorList>
            <person name="Yamashiro T."/>
            <person name="Shiraishi A."/>
            <person name="Nakayama K."/>
            <person name="Satake H."/>
        </authorList>
    </citation>
    <scope>NUCLEOTIDE SEQUENCE</scope>
</reference>
<dbReference type="Pfam" id="PF13976">
    <property type="entry name" value="gag_pre-integrs"/>
    <property type="match status" value="1"/>
</dbReference>
<dbReference type="SUPFAM" id="SSF53098">
    <property type="entry name" value="Ribonuclease H-like"/>
    <property type="match status" value="1"/>
</dbReference>
<dbReference type="Pfam" id="PF22936">
    <property type="entry name" value="Pol_BBD"/>
    <property type="match status" value="1"/>
</dbReference>
<keyword evidence="1" id="KW-0645">Protease</keyword>
<dbReference type="InterPro" id="IPR054722">
    <property type="entry name" value="PolX-like_BBD"/>
</dbReference>
<protein>
    <submittedName>
        <fullName evidence="6">Ribonuclease H-like domain-containing protein</fullName>
    </submittedName>
</protein>
<gene>
    <name evidence="6" type="ORF">Tco_1082686</name>
</gene>
<feature type="domain" description="Retrovirus-related Pol polyprotein from transposon TNT 1-94-like beta-barrel" evidence="4">
    <location>
        <begin position="233"/>
        <end position="306"/>
    </location>
</feature>
<dbReference type="InterPro" id="IPR025724">
    <property type="entry name" value="GAG-pre-integrase_dom"/>
</dbReference>
<accession>A0ABQ5I145</accession>
<feature type="domain" description="GAG-pre-integrase" evidence="3">
    <location>
        <begin position="341"/>
        <end position="413"/>
    </location>
</feature>
<evidence type="ECO:0000256" key="1">
    <source>
        <dbReference type="ARBA" id="ARBA00022670"/>
    </source>
</evidence>
<reference evidence="6" key="2">
    <citation type="submission" date="2022-01" db="EMBL/GenBank/DDBJ databases">
        <authorList>
            <person name="Yamashiro T."/>
            <person name="Shiraishi A."/>
            <person name="Satake H."/>
            <person name="Nakayama K."/>
        </authorList>
    </citation>
    <scope>NUCLEOTIDE SEQUENCE</scope>
</reference>
<dbReference type="Proteomes" id="UP001151760">
    <property type="component" value="Unassembled WGS sequence"/>
</dbReference>
<dbReference type="PANTHER" id="PTHR42648:SF32">
    <property type="entry name" value="RIBONUCLEASE H-LIKE DOMAIN, GAG-PRE-INTEGRASE DOMAIN PROTEIN-RELATED"/>
    <property type="match status" value="1"/>
</dbReference>
<evidence type="ECO:0000313" key="6">
    <source>
        <dbReference type="EMBL" id="GJT93841.1"/>
    </source>
</evidence>
<proteinExistence type="predicted"/>
<feature type="region of interest" description="Disordered" evidence="2">
    <location>
        <begin position="137"/>
        <end position="156"/>
    </location>
</feature>
<dbReference type="PANTHER" id="PTHR42648">
    <property type="entry name" value="TRANSPOSASE, PUTATIVE-RELATED"/>
    <property type="match status" value="1"/>
</dbReference>
<keyword evidence="7" id="KW-1185">Reference proteome</keyword>
<dbReference type="Pfam" id="PF25597">
    <property type="entry name" value="SH3_retrovirus"/>
    <property type="match status" value="1"/>
</dbReference>
<dbReference type="InterPro" id="IPR036397">
    <property type="entry name" value="RNaseH_sf"/>
</dbReference>
<dbReference type="InterPro" id="IPR039537">
    <property type="entry name" value="Retrotran_Ty1/copia-like"/>
</dbReference>
<evidence type="ECO:0000259" key="3">
    <source>
        <dbReference type="Pfam" id="PF13976"/>
    </source>
</evidence>
<comment type="caution">
    <text evidence="6">The sequence shown here is derived from an EMBL/GenBank/DDBJ whole genome shotgun (WGS) entry which is preliminary data.</text>
</comment>
<dbReference type="EMBL" id="BQNB010020241">
    <property type="protein sequence ID" value="GJT93841.1"/>
    <property type="molecule type" value="Genomic_DNA"/>
</dbReference>
<dbReference type="InterPro" id="IPR057670">
    <property type="entry name" value="SH3_retrovirus"/>
</dbReference>
<evidence type="ECO:0000256" key="2">
    <source>
        <dbReference type="SAM" id="MobiDB-lite"/>
    </source>
</evidence>
<keyword evidence="1" id="KW-0378">Hydrolase</keyword>
<evidence type="ECO:0000259" key="5">
    <source>
        <dbReference type="Pfam" id="PF25597"/>
    </source>
</evidence>
<evidence type="ECO:0000259" key="4">
    <source>
        <dbReference type="Pfam" id="PF22936"/>
    </source>
</evidence>
<organism evidence="6 7">
    <name type="scientific">Tanacetum coccineum</name>
    <dbReference type="NCBI Taxonomy" id="301880"/>
    <lineage>
        <taxon>Eukaryota</taxon>
        <taxon>Viridiplantae</taxon>
        <taxon>Streptophyta</taxon>
        <taxon>Embryophyta</taxon>
        <taxon>Tracheophyta</taxon>
        <taxon>Spermatophyta</taxon>
        <taxon>Magnoliopsida</taxon>
        <taxon>eudicotyledons</taxon>
        <taxon>Gunneridae</taxon>
        <taxon>Pentapetalae</taxon>
        <taxon>asterids</taxon>
        <taxon>campanulids</taxon>
        <taxon>Asterales</taxon>
        <taxon>Asteraceae</taxon>
        <taxon>Asteroideae</taxon>
        <taxon>Anthemideae</taxon>
        <taxon>Anthemidinae</taxon>
        <taxon>Tanacetum</taxon>
    </lineage>
</organism>
<feature type="domain" description="Retroviral polymerase SH3-like" evidence="5">
    <location>
        <begin position="497"/>
        <end position="550"/>
    </location>
</feature>